<sequence length="81" mass="9352">MLSYFSKDEELTKSPPVVGAKILNLFDETKKEKISIFDLAKELKKNNSLGVRAIYFGMVFLYTLDLIDFDEPYVINKNVKN</sequence>
<gene>
    <name evidence="2" type="ORF">NCTC7303_00259</name>
</gene>
<evidence type="ECO:0000313" key="2">
    <source>
        <dbReference type="EMBL" id="SUG28140.1"/>
    </source>
</evidence>
<organism evidence="2 3">
    <name type="scientific">Salmonella enterica subsp. arizonae</name>
    <dbReference type="NCBI Taxonomy" id="59203"/>
    <lineage>
        <taxon>Bacteria</taxon>
        <taxon>Pseudomonadati</taxon>
        <taxon>Pseudomonadota</taxon>
        <taxon>Gammaproteobacteria</taxon>
        <taxon>Enterobacterales</taxon>
        <taxon>Enterobacteriaceae</taxon>
        <taxon>Salmonella</taxon>
    </lineage>
</organism>
<dbReference type="Proteomes" id="UP000255443">
    <property type="component" value="Unassembled WGS sequence"/>
</dbReference>
<reference evidence="2 3" key="1">
    <citation type="submission" date="2018-06" db="EMBL/GenBank/DDBJ databases">
        <authorList>
            <consortium name="Pathogen Informatics"/>
            <person name="Doyle S."/>
        </authorList>
    </citation>
    <scope>NUCLEOTIDE SEQUENCE [LARGE SCALE GENOMIC DNA]</scope>
    <source>
        <strain evidence="2 3">NCTC7303</strain>
    </source>
</reference>
<name>A0A379SIT2_SALER</name>
<evidence type="ECO:0000256" key="1">
    <source>
        <dbReference type="SAM" id="Phobius"/>
    </source>
</evidence>
<evidence type="ECO:0000313" key="3">
    <source>
        <dbReference type="Proteomes" id="UP000255443"/>
    </source>
</evidence>
<keyword evidence="1" id="KW-0812">Transmembrane</keyword>
<proteinExistence type="predicted"/>
<feature type="transmembrane region" description="Helical" evidence="1">
    <location>
        <begin position="49"/>
        <end position="67"/>
    </location>
</feature>
<keyword evidence="1" id="KW-1133">Transmembrane helix</keyword>
<dbReference type="AlphaFoldDB" id="A0A379SIT2"/>
<keyword evidence="1" id="KW-0472">Membrane</keyword>
<dbReference type="EMBL" id="UGXC01000002">
    <property type="protein sequence ID" value="SUG28140.1"/>
    <property type="molecule type" value="Genomic_DNA"/>
</dbReference>
<protein>
    <submittedName>
        <fullName evidence="2">Uncharacterized protein</fullName>
    </submittedName>
</protein>
<accession>A0A379SIT2</accession>